<keyword evidence="1" id="KW-0732">Signal</keyword>
<gene>
    <name evidence="2" type="ORF">BN1079_03406</name>
</gene>
<keyword evidence="3" id="KW-1185">Reference proteome</keyword>
<dbReference type="RefSeq" id="WP_037026369.1">
    <property type="nucleotide sequence ID" value="NZ_CCSF01000001.1"/>
</dbReference>
<proteinExistence type="predicted"/>
<evidence type="ECO:0000313" key="2">
    <source>
        <dbReference type="EMBL" id="CDZ96056.1"/>
    </source>
</evidence>
<reference evidence="2 3" key="1">
    <citation type="submission" date="2014-07" db="EMBL/GenBank/DDBJ databases">
        <authorList>
            <person name="Urmite Genomes Urmite Genomes"/>
        </authorList>
    </citation>
    <scope>NUCLEOTIDE SEQUENCE [LARGE SCALE GENOMIC DNA]</scope>
    <source>
        <strain evidence="2 3">20_BN</strain>
    </source>
</reference>
<evidence type="ECO:0008006" key="4">
    <source>
        <dbReference type="Google" id="ProtNLM"/>
    </source>
</evidence>
<sequence>MRRKKLLGLGLASVFALPTTFGVAFAQLPEDQIARLSTELTCFGAIKAGNADGTIPEFSGKWSAAPDGIDPSASTHPQDPYANEQPLFVITADNMDSHADKLSAGQKALFRQYPATFRMPVYPSHRDFTYSQGVCDATLENARIAKLVNNGEGIEGRAGGVMFPIPQSAEEIRMNATMGGRYAWTEDYISDNAYVLKDGKINWGRVHSRNSAPGNEPGKVIYTKDLAASAYYSNLTLLPQRDKGEVNNGIHTWDYVANPSQSWRYDPGTRRVRQSPGYGYDMSFPGTGGSITVDEVRIFNGSGQRYNWEIIGKQELYIPANNYKIHAKEHKYADMLTPHHINPDVMRYELRRVWVIRATLKDGFRHLYAKRDLYIDEDSWMPVMGDNYDNRGELWRTSMLNTIHLPELQGWQAGVGLYHDLNAGTYLAFNLINEQRRGYYLNRGGITPGDFGPEAARRAGQ</sequence>
<accession>A0A078M1U6</accession>
<organism evidence="2 3">
    <name type="scientific">Pseudomonas saudiphocaensis</name>
    <dbReference type="NCBI Taxonomy" id="1499686"/>
    <lineage>
        <taxon>Bacteria</taxon>
        <taxon>Pseudomonadati</taxon>
        <taxon>Pseudomonadota</taxon>
        <taxon>Gammaproteobacteria</taxon>
        <taxon>Pseudomonadales</taxon>
        <taxon>Pseudomonadaceae</taxon>
        <taxon>Pseudomonas</taxon>
    </lineage>
</organism>
<dbReference type="STRING" id="1499686.BN1079_03406"/>
<dbReference type="eggNOG" id="ENOG502Z7HQ">
    <property type="taxonomic scope" value="Bacteria"/>
</dbReference>
<dbReference type="CDD" id="cd16329">
    <property type="entry name" value="LolA_like"/>
    <property type="match status" value="1"/>
</dbReference>
<dbReference type="AlphaFoldDB" id="A0A078M1U6"/>
<protein>
    <recommendedName>
        <fullName evidence="4">DUF1329 domain-containing protein</fullName>
    </recommendedName>
</protein>
<evidence type="ECO:0000313" key="3">
    <source>
        <dbReference type="Proteomes" id="UP000053902"/>
    </source>
</evidence>
<evidence type="ECO:0000256" key="1">
    <source>
        <dbReference type="SAM" id="SignalP"/>
    </source>
</evidence>
<dbReference type="Gene3D" id="2.50.20.10">
    <property type="entry name" value="Lipoprotein localisation LolA/LolB/LppX"/>
    <property type="match status" value="1"/>
</dbReference>
<dbReference type="InterPro" id="IPR010752">
    <property type="entry name" value="DUF1329"/>
</dbReference>
<feature type="signal peptide" evidence="1">
    <location>
        <begin position="1"/>
        <end position="26"/>
    </location>
</feature>
<dbReference type="EMBL" id="CCSF01000001">
    <property type="protein sequence ID" value="CDZ96056.1"/>
    <property type="molecule type" value="Genomic_DNA"/>
</dbReference>
<dbReference type="Pfam" id="PF07044">
    <property type="entry name" value="DUF1329"/>
    <property type="match status" value="1"/>
</dbReference>
<dbReference type="OrthoDB" id="6751304at2"/>
<name>A0A078M1U6_9PSED</name>
<dbReference type="HOGENOM" id="CLU_048734_0_0_6"/>
<feature type="chain" id="PRO_5001741603" description="DUF1329 domain-containing protein" evidence="1">
    <location>
        <begin position="27"/>
        <end position="461"/>
    </location>
</feature>
<dbReference type="Proteomes" id="UP000053902">
    <property type="component" value="Unassembled WGS sequence"/>
</dbReference>